<dbReference type="PANTHER" id="PTHR31895">
    <property type="entry name" value="PROTEIN CBG03177-RELATED"/>
    <property type="match status" value="1"/>
</dbReference>
<dbReference type="Proteomes" id="UP000274131">
    <property type="component" value="Unassembled WGS sequence"/>
</dbReference>
<reference evidence="4" key="1">
    <citation type="submission" date="2017-02" db="UniProtKB">
        <authorList>
            <consortium name="WormBaseParasite"/>
        </authorList>
    </citation>
    <scope>IDENTIFICATION</scope>
</reference>
<dbReference type="EMBL" id="UXUI01009501">
    <property type="protein sequence ID" value="VDD93845.1"/>
    <property type="molecule type" value="Genomic_DNA"/>
</dbReference>
<evidence type="ECO:0000256" key="1">
    <source>
        <dbReference type="SAM" id="MobiDB-lite"/>
    </source>
</evidence>
<protein>
    <submittedName>
        <fullName evidence="4">Zinc finger protein</fullName>
    </submittedName>
</protein>
<keyword evidence="3" id="KW-1185">Reference proteome</keyword>
<dbReference type="OrthoDB" id="5847509at2759"/>
<feature type="compositionally biased region" description="Polar residues" evidence="1">
    <location>
        <begin position="760"/>
        <end position="776"/>
    </location>
</feature>
<dbReference type="STRING" id="51028.A0A0N4VEN8"/>
<evidence type="ECO:0000313" key="3">
    <source>
        <dbReference type="Proteomes" id="UP000274131"/>
    </source>
</evidence>
<sequence>MGKDDVDCACYMADSPSTTEINCQHACQDSCVQSCVDINQPLDHCRLACSTTCSNICSKPEQANIAYEANKQQSQTYSKITQQIVPSKQWQSQEQLQQITIKSNQQKESQQKSLQSVYAQQLKSETRVGNKVDFRQQLSPPVYQEQRQQQTPSENLQPTRLEHLTPTMHFSQQTTMQTRVNLQQDPYKDLRTTAQPLGWTLQTGTAQSFAKQLNSVNEDSQMQNLAASNVRHEEVRRKFVLETGRSKFNSQALDNDISVNNEEQRITDIQQLYDELQIDDPEVLKQLKESIAALLPYTNNPKNDKIHIEVQRYPSSDDTQSTQQQQYIKSSNDQSVSELFTGNSQAISPSGVHLQNLSESPTKKCMLLIDETSVEAMSAKQQESSSQADLIKCNGQFTNSSDNPTEKILQAPEVLSSYSTQQLRITAASMTSTAVPNRNTVTTNFGLKNHEIPEKYSFKPNEITQEPQVYLVRMGHPTESSNILQPNQKKLQFVPSQQLSSISDRNVSKVSAEAAAHYRQLFPVGEFPENQSLTNIILLKNDTVTQQMVQTSNNSNQTSISYPNPVHYGTILRQNSENSAVQQCALNCIQSCTNKEELSQAVCQQSCSQQCIYPPQRLSTVGHNDSLSQTTLPYIQSLSGMKAQVPQENQRSLGTSSAATETQIEIKQDAVTAGQQITAGKVFCSDRCMPSCTQDCLWRNGIGNLAVAISSDAQAANVEVQVPKHTKGNLYLDNYNNVVDTSQRTVTETTVDGFSPLYSESGNDHSSNLGNDNQVTGGHRNTDKSYNIFPVFSALPGSKQDQVELVHVKQNSKPPLKQEIFQDEVSTNQSSTKNMSLSICVSLCMPGCDVGCINNATEFSKQTATLSIPLDHLEQSSSKTNLDQKQCVVACAPACSSDCISRFRSNASNRINALQDDMRENSASDSSFLHTFTINSSINSPKEASLNPLQLVNHELNGTADTKWNSRQNMVVRKGRIQVNIPHSFQKSPNCIHLCNESCMQQCLEQDQPYYTCSLSCAMTCNKKCNDFEDQLSSY</sequence>
<dbReference type="AlphaFoldDB" id="A0A0N4VEN8"/>
<accession>A0A0N4VEN8</accession>
<gene>
    <name evidence="2" type="ORF">EVEC_LOCUS8596</name>
</gene>
<proteinExistence type="predicted"/>
<evidence type="ECO:0000313" key="2">
    <source>
        <dbReference type="EMBL" id="VDD93845.1"/>
    </source>
</evidence>
<organism evidence="4">
    <name type="scientific">Enterobius vermicularis</name>
    <name type="common">Human pinworm</name>
    <dbReference type="NCBI Taxonomy" id="51028"/>
    <lineage>
        <taxon>Eukaryota</taxon>
        <taxon>Metazoa</taxon>
        <taxon>Ecdysozoa</taxon>
        <taxon>Nematoda</taxon>
        <taxon>Chromadorea</taxon>
        <taxon>Rhabditida</taxon>
        <taxon>Spirurina</taxon>
        <taxon>Oxyuridomorpha</taxon>
        <taxon>Oxyuroidea</taxon>
        <taxon>Oxyuridae</taxon>
        <taxon>Enterobius</taxon>
    </lineage>
</organism>
<evidence type="ECO:0000313" key="4">
    <source>
        <dbReference type="WBParaSite" id="EVEC_0000915501-mRNA-1"/>
    </source>
</evidence>
<name>A0A0N4VEN8_ENTVE</name>
<dbReference type="PANTHER" id="PTHR31895:SF21">
    <property type="entry name" value="PRION-LIKE-(Q_N-RICH)-DOMAIN-BEARING PROTEIN"/>
    <property type="match status" value="1"/>
</dbReference>
<feature type="region of interest" description="Disordered" evidence="1">
    <location>
        <begin position="760"/>
        <end position="780"/>
    </location>
</feature>
<dbReference type="WBParaSite" id="EVEC_0000915501-mRNA-1">
    <property type="protein sequence ID" value="EVEC_0000915501-mRNA-1"/>
    <property type="gene ID" value="EVEC_0000915501"/>
</dbReference>
<reference evidence="2 3" key="2">
    <citation type="submission" date="2018-10" db="EMBL/GenBank/DDBJ databases">
        <authorList>
            <consortium name="Pathogen Informatics"/>
        </authorList>
    </citation>
    <scope>NUCLEOTIDE SEQUENCE [LARGE SCALE GENOMIC DNA]</scope>
</reference>